<dbReference type="InterPro" id="IPR014729">
    <property type="entry name" value="Rossmann-like_a/b/a_fold"/>
</dbReference>
<dbReference type="PANTHER" id="PTHR43033:SF1">
    <property type="entry name" value="TRNA(ILE)-LYSIDINE SYNTHASE-RELATED"/>
    <property type="match status" value="1"/>
</dbReference>
<organism evidence="10 11">
    <name type="scientific">Nakamurella antarctica</name>
    <dbReference type="NCBI Taxonomy" id="1902245"/>
    <lineage>
        <taxon>Bacteria</taxon>
        <taxon>Bacillati</taxon>
        <taxon>Actinomycetota</taxon>
        <taxon>Actinomycetes</taxon>
        <taxon>Nakamurellales</taxon>
        <taxon>Nakamurellaceae</taxon>
        <taxon>Nakamurella</taxon>
    </lineage>
</organism>
<dbReference type="GO" id="GO:0005524">
    <property type="term" value="F:ATP binding"/>
    <property type="evidence" value="ECO:0007669"/>
    <property type="project" value="UniProtKB-UniRule"/>
</dbReference>
<keyword evidence="2 7" id="KW-0436">Ligase</keyword>
<dbReference type="EMBL" id="CP034170">
    <property type="protein sequence ID" value="AZI59616.1"/>
    <property type="molecule type" value="Genomic_DNA"/>
</dbReference>
<evidence type="ECO:0000256" key="7">
    <source>
        <dbReference type="HAMAP-Rule" id="MF_01161"/>
    </source>
</evidence>
<evidence type="ECO:0000256" key="6">
    <source>
        <dbReference type="ARBA" id="ARBA00048539"/>
    </source>
</evidence>
<dbReference type="NCBIfam" id="TIGR02432">
    <property type="entry name" value="lysidine_TilS_N"/>
    <property type="match status" value="1"/>
</dbReference>
<evidence type="ECO:0000256" key="5">
    <source>
        <dbReference type="ARBA" id="ARBA00022840"/>
    </source>
</evidence>
<keyword evidence="3 7" id="KW-0819">tRNA processing</keyword>
<comment type="subcellular location">
    <subcellularLocation>
        <location evidence="7">Cytoplasm</location>
    </subcellularLocation>
</comment>
<comment type="catalytic activity">
    <reaction evidence="6 7">
        <text>cytidine(34) in tRNA(Ile2) + L-lysine + ATP = lysidine(34) in tRNA(Ile2) + AMP + diphosphate + H(+)</text>
        <dbReference type="Rhea" id="RHEA:43744"/>
        <dbReference type="Rhea" id="RHEA-COMP:10625"/>
        <dbReference type="Rhea" id="RHEA-COMP:10670"/>
        <dbReference type="ChEBI" id="CHEBI:15378"/>
        <dbReference type="ChEBI" id="CHEBI:30616"/>
        <dbReference type="ChEBI" id="CHEBI:32551"/>
        <dbReference type="ChEBI" id="CHEBI:33019"/>
        <dbReference type="ChEBI" id="CHEBI:82748"/>
        <dbReference type="ChEBI" id="CHEBI:83665"/>
        <dbReference type="ChEBI" id="CHEBI:456215"/>
        <dbReference type="EC" id="6.3.4.19"/>
    </reaction>
</comment>
<keyword evidence="5 7" id="KW-0067">ATP-binding</keyword>
<dbReference type="Gene3D" id="3.40.50.620">
    <property type="entry name" value="HUPs"/>
    <property type="match status" value="1"/>
</dbReference>
<feature type="binding site" evidence="7">
    <location>
        <begin position="27"/>
        <end position="32"/>
    </location>
    <ligand>
        <name>ATP</name>
        <dbReference type="ChEBI" id="CHEBI:30616"/>
    </ligand>
</feature>
<dbReference type="AlphaFoldDB" id="A0A3G9A044"/>
<dbReference type="HAMAP" id="MF_01161">
    <property type="entry name" value="tRNA_Ile_lys_synt"/>
    <property type="match status" value="1"/>
</dbReference>
<dbReference type="InterPro" id="IPR015262">
    <property type="entry name" value="tRNA_Ile_lys_synt_subst-bd"/>
</dbReference>
<evidence type="ECO:0000259" key="9">
    <source>
        <dbReference type="Pfam" id="PF09179"/>
    </source>
</evidence>
<evidence type="ECO:0000313" key="10">
    <source>
        <dbReference type="EMBL" id="AZI59616.1"/>
    </source>
</evidence>
<keyword evidence="11" id="KW-1185">Reference proteome</keyword>
<evidence type="ECO:0000256" key="1">
    <source>
        <dbReference type="ARBA" id="ARBA00022490"/>
    </source>
</evidence>
<proteinExistence type="inferred from homology"/>
<dbReference type="InterPro" id="IPR011063">
    <property type="entry name" value="TilS/TtcA_N"/>
</dbReference>
<keyword evidence="4 7" id="KW-0547">Nucleotide-binding</keyword>
<evidence type="ECO:0000256" key="3">
    <source>
        <dbReference type="ARBA" id="ARBA00022694"/>
    </source>
</evidence>
<dbReference type="Pfam" id="PF01171">
    <property type="entry name" value="ATP_bind_3"/>
    <property type="match status" value="1"/>
</dbReference>
<keyword evidence="1 7" id="KW-0963">Cytoplasm</keyword>
<evidence type="ECO:0000313" key="11">
    <source>
        <dbReference type="Proteomes" id="UP000268084"/>
    </source>
</evidence>
<dbReference type="CDD" id="cd01992">
    <property type="entry name" value="TilS_N"/>
    <property type="match status" value="1"/>
</dbReference>
<dbReference type="InterPro" id="IPR012094">
    <property type="entry name" value="tRNA_Ile_lys_synt"/>
</dbReference>
<dbReference type="SUPFAM" id="SSF82829">
    <property type="entry name" value="MesJ substrate recognition domain-like"/>
    <property type="match status" value="1"/>
</dbReference>
<reference evidence="10 11" key="2">
    <citation type="submission" date="2018-12" db="EMBL/GenBank/DDBJ databases">
        <title>Nakamurella antarcticus sp. nov., isolated from Antarctica South Shetland Islands soil.</title>
        <authorList>
            <person name="Peng F."/>
        </authorList>
    </citation>
    <scope>NUCLEOTIDE SEQUENCE [LARGE SCALE GENOMIC DNA]</scope>
    <source>
        <strain evidence="10 11">S14-144</strain>
    </source>
</reference>
<dbReference type="InterPro" id="IPR012795">
    <property type="entry name" value="tRNA_Ile_lys_synt_N"/>
</dbReference>
<reference evidence="10 11" key="1">
    <citation type="submission" date="2018-11" db="EMBL/GenBank/DDBJ databases">
        <authorList>
            <person name="Da X."/>
        </authorList>
    </citation>
    <scope>NUCLEOTIDE SEQUENCE [LARGE SCALE GENOMIC DNA]</scope>
    <source>
        <strain evidence="10 11">S14-144</strain>
    </source>
</reference>
<comment type="similarity">
    <text evidence="7">Belongs to the tRNA(Ile)-lysidine synthase family.</text>
</comment>
<dbReference type="Gene3D" id="1.20.59.20">
    <property type="match status" value="1"/>
</dbReference>
<dbReference type="Pfam" id="PF09179">
    <property type="entry name" value="TilS"/>
    <property type="match status" value="1"/>
</dbReference>
<dbReference type="PANTHER" id="PTHR43033">
    <property type="entry name" value="TRNA(ILE)-LYSIDINE SYNTHASE-RELATED"/>
    <property type="match status" value="1"/>
</dbReference>
<dbReference type="GO" id="GO:0032267">
    <property type="term" value="F:tRNA(Ile)-lysidine synthase activity"/>
    <property type="evidence" value="ECO:0007669"/>
    <property type="project" value="UniProtKB-EC"/>
</dbReference>
<gene>
    <name evidence="7 10" type="primary">tilS</name>
    <name evidence="10" type="ORF">EH165_12995</name>
</gene>
<evidence type="ECO:0000259" key="8">
    <source>
        <dbReference type="Pfam" id="PF01171"/>
    </source>
</evidence>
<comment type="function">
    <text evidence="7">Ligates lysine onto the cytidine present at position 34 of the AUA codon-specific tRNA(Ile) that contains the anticodon CAU, in an ATP-dependent manner. Cytidine is converted to lysidine, thus changing the amino acid specificity of the tRNA from methionine to isoleucine.</text>
</comment>
<dbReference type="GO" id="GO:0005737">
    <property type="term" value="C:cytoplasm"/>
    <property type="evidence" value="ECO:0007669"/>
    <property type="project" value="UniProtKB-SubCell"/>
</dbReference>
<feature type="domain" description="tRNA(Ile)-lysidine synthase substrate-binding" evidence="9">
    <location>
        <begin position="247"/>
        <end position="306"/>
    </location>
</feature>
<dbReference type="Proteomes" id="UP000268084">
    <property type="component" value="Chromosome"/>
</dbReference>
<evidence type="ECO:0000256" key="2">
    <source>
        <dbReference type="ARBA" id="ARBA00022598"/>
    </source>
</evidence>
<dbReference type="GO" id="GO:0006400">
    <property type="term" value="P:tRNA modification"/>
    <property type="evidence" value="ECO:0007669"/>
    <property type="project" value="UniProtKB-UniRule"/>
</dbReference>
<protein>
    <recommendedName>
        <fullName evidence="7">tRNA(Ile)-lysidine synthase</fullName>
        <ecNumber evidence="7">6.3.4.19</ecNumber>
    </recommendedName>
    <alternativeName>
        <fullName evidence="7">tRNA(Ile)-2-lysyl-cytidine synthase</fullName>
    </alternativeName>
    <alternativeName>
        <fullName evidence="7">tRNA(Ile)-lysidine synthetase</fullName>
    </alternativeName>
</protein>
<feature type="domain" description="tRNA(Ile)-lysidine/2-thiocytidine synthase N-terminal" evidence="8">
    <location>
        <begin position="21"/>
        <end position="194"/>
    </location>
</feature>
<dbReference type="KEGG" id="nak:EH165_12995"/>
<comment type="domain">
    <text evidence="7">The N-terminal region contains the highly conserved SGGXDS motif, predicted to be a P-loop motif involved in ATP binding.</text>
</comment>
<sequence>MRKISKAVGRWLDTHLAPGKKVTVACSGGADSLALAAATMAEAPRQGYPVAAVIVDHQLQHGSAARSEQTAAVLREMGYIDVKVATVRVTRDGGMEAAARRARYDALHPLAAGGAILLGHTLDDQAETVLLGLGRGSGARSISGMQAFTKPYGRPLLGLRRIDTEAACAEMDREPWQDPHNVDPAFTRVRLRREVLPLLEEVLGGGVAQALARTADQLREDAQVLDALAVAALQKSVRPTAKGANALDVAQVAEQPVALRRRVLRLWLHMAGVTGITSDHLLRLDRTLMTPQATTSSVRLPGHLDAVAVAGKLELHPAR</sequence>
<evidence type="ECO:0000256" key="4">
    <source>
        <dbReference type="ARBA" id="ARBA00022741"/>
    </source>
</evidence>
<dbReference type="OrthoDB" id="5244702at2"/>
<dbReference type="SUPFAM" id="SSF52402">
    <property type="entry name" value="Adenine nucleotide alpha hydrolases-like"/>
    <property type="match status" value="1"/>
</dbReference>
<dbReference type="EC" id="6.3.4.19" evidence="7"/>
<name>A0A3G9A044_9ACTN</name>
<dbReference type="RefSeq" id="WP_124800520.1">
    <property type="nucleotide sequence ID" value="NZ_CP034170.1"/>
</dbReference>
<accession>A0A3G9A044</accession>